<evidence type="ECO:0000313" key="3">
    <source>
        <dbReference type="Proteomes" id="UP001143362"/>
    </source>
</evidence>
<dbReference type="InterPro" id="IPR029066">
    <property type="entry name" value="PLP-binding_barrel"/>
</dbReference>
<comment type="caution">
    <text evidence="2">The sequence shown here is derived from an EMBL/GenBank/DDBJ whole genome shotgun (WGS) entry which is preliminary data.</text>
</comment>
<name>A0ABT3TJ51_9GAMM</name>
<sequence>MKRRQLLAGGLAVGGAGLMFGLGSWRDRGANHNAYFRQLSAALDGAGLARPTLVIDRQRLLANADIIKQRLQGRYDYRVVAKSLPSLPLLDTVMQHTGTQRLMVFHQPFLNLIAREMPGSDLLLGKPMPVAAAASFYQQHRGNRFEPRRQLQWLVDSPQRMQQYHELAQQLDEPMRINLELDVGLHRGGFADEQSLVTALRILEQSPWLELGGLMGYEPHVAKMPGLLGGPDAAFSSAQQRYRELLAIAEGELKRSLADTTLNAAGSPTYQYYDGKQVATELSAGSALVKPTDFDLDSLAEHQPAAFIATPVIKSLPSAQVPGVESLARVQRWLNPNAAQAFFIYGGYWKARPESPAGLANNSLYGRSTNQEMLMGSNSIDLQPDDWVFLRPTQSEHVFLQFGDIAVYDQGSITEQWPVFSQGA</sequence>
<organism evidence="2 3">
    <name type="scientific">Candidatus Litorirhabdus singularis</name>
    <dbReference type="NCBI Taxonomy" id="2518993"/>
    <lineage>
        <taxon>Bacteria</taxon>
        <taxon>Pseudomonadati</taxon>
        <taxon>Pseudomonadota</taxon>
        <taxon>Gammaproteobacteria</taxon>
        <taxon>Cellvibrionales</taxon>
        <taxon>Halieaceae</taxon>
        <taxon>Candidatus Litorirhabdus</taxon>
    </lineage>
</organism>
<dbReference type="RefSeq" id="WP_279246324.1">
    <property type="nucleotide sequence ID" value="NZ_SHNN01000003.1"/>
</dbReference>
<dbReference type="Pfam" id="PF01168">
    <property type="entry name" value="Ala_racemase_N"/>
    <property type="match status" value="1"/>
</dbReference>
<dbReference type="EMBL" id="SHNN01000003">
    <property type="protein sequence ID" value="MCX2982299.1"/>
    <property type="molecule type" value="Genomic_DNA"/>
</dbReference>
<gene>
    <name evidence="2" type="ORF">EYC98_15660</name>
</gene>
<dbReference type="PANTHER" id="PTHR28004:SF2">
    <property type="entry name" value="D-SERINE DEHYDRATASE"/>
    <property type="match status" value="1"/>
</dbReference>
<dbReference type="CDD" id="cd06814">
    <property type="entry name" value="PLPDE_III_DSD_D-TA_like_3"/>
    <property type="match status" value="1"/>
</dbReference>
<evidence type="ECO:0000313" key="2">
    <source>
        <dbReference type="EMBL" id="MCX2982299.1"/>
    </source>
</evidence>
<accession>A0ABT3TJ51</accession>
<feature type="domain" description="Alanine racemase N-terminal" evidence="1">
    <location>
        <begin position="55"/>
        <end position="289"/>
    </location>
</feature>
<reference evidence="2" key="1">
    <citation type="submission" date="2019-02" db="EMBL/GenBank/DDBJ databases">
        <authorList>
            <person name="Li S.-H."/>
        </authorList>
    </citation>
    <scope>NUCLEOTIDE SEQUENCE</scope>
    <source>
        <strain evidence="2">IMCC14734</strain>
    </source>
</reference>
<keyword evidence="3" id="KW-1185">Reference proteome</keyword>
<protein>
    <submittedName>
        <fullName evidence="2">DSD1 family PLP-dependent enzyme</fullName>
    </submittedName>
</protein>
<dbReference type="SUPFAM" id="SSF51419">
    <property type="entry name" value="PLP-binding barrel"/>
    <property type="match status" value="1"/>
</dbReference>
<proteinExistence type="predicted"/>
<dbReference type="InterPro" id="IPR051466">
    <property type="entry name" value="D-amino_acid_metab_enzyme"/>
</dbReference>
<dbReference type="InterPro" id="IPR001608">
    <property type="entry name" value="Ala_racemase_N"/>
</dbReference>
<dbReference type="Gene3D" id="3.20.20.10">
    <property type="entry name" value="Alanine racemase"/>
    <property type="match status" value="1"/>
</dbReference>
<evidence type="ECO:0000259" key="1">
    <source>
        <dbReference type="Pfam" id="PF01168"/>
    </source>
</evidence>
<dbReference type="Proteomes" id="UP001143362">
    <property type="component" value="Unassembled WGS sequence"/>
</dbReference>
<dbReference type="PANTHER" id="PTHR28004">
    <property type="entry name" value="ZGC:162816-RELATED"/>
    <property type="match status" value="1"/>
</dbReference>